<dbReference type="PRINTS" id="PR00885">
    <property type="entry name" value="BCTERIALGSPH"/>
</dbReference>
<dbReference type="Proteomes" id="UP000176614">
    <property type="component" value="Unassembled WGS sequence"/>
</dbReference>
<dbReference type="PROSITE" id="PS00409">
    <property type="entry name" value="PROKAR_NTER_METHYL"/>
    <property type="match status" value="1"/>
</dbReference>
<dbReference type="InterPro" id="IPR012902">
    <property type="entry name" value="N_methyl_site"/>
</dbReference>
<dbReference type="GO" id="GO:0015628">
    <property type="term" value="P:protein secretion by the type II secretion system"/>
    <property type="evidence" value="ECO:0007669"/>
    <property type="project" value="InterPro"/>
</dbReference>
<keyword evidence="2" id="KW-0488">Methylation</keyword>
<comment type="caution">
    <text evidence="7">The sequence shown here is derived from an EMBL/GenBank/DDBJ whole genome shotgun (WGS) entry which is preliminary data.</text>
</comment>
<evidence type="ECO:0000256" key="6">
    <source>
        <dbReference type="SAM" id="Phobius"/>
    </source>
</evidence>
<evidence type="ECO:0000256" key="5">
    <source>
        <dbReference type="ARBA" id="ARBA00023136"/>
    </source>
</evidence>
<keyword evidence="5 6" id="KW-0472">Membrane</keyword>
<dbReference type="GO" id="GO:0016020">
    <property type="term" value="C:membrane"/>
    <property type="evidence" value="ECO:0007669"/>
    <property type="project" value="UniProtKB-SubCell"/>
</dbReference>
<dbReference type="GO" id="GO:0015627">
    <property type="term" value="C:type II protein secretion system complex"/>
    <property type="evidence" value="ECO:0007669"/>
    <property type="project" value="InterPro"/>
</dbReference>
<sequence>MTNRTKKGFTLIELLIVIVLIGILAGIVLTVLDPAQLQRRARETVLRTNVEKVLLALNSCASTTEDATNCNNFDKIGISGGTAAPSVANQPDTSTLYCLKNTAAADCTVAQYTASAPVAAGDTITVSGSRLVSAGVYCTFYGAYNFTAKTVTDLTIFTTANCLIGVK</sequence>
<comment type="subcellular location">
    <subcellularLocation>
        <location evidence="1">Membrane</location>
        <topology evidence="1">Single-pass membrane protein</topology>
    </subcellularLocation>
</comment>
<dbReference type="AlphaFoldDB" id="A0A1F4W1Y4"/>
<organism evidence="7 8">
    <name type="scientific">candidate division WWE3 bacterium RIFOXYA2_FULL_46_9</name>
    <dbReference type="NCBI Taxonomy" id="1802636"/>
    <lineage>
        <taxon>Bacteria</taxon>
        <taxon>Katanobacteria</taxon>
    </lineage>
</organism>
<dbReference type="NCBIfam" id="TIGR02532">
    <property type="entry name" value="IV_pilin_GFxxxE"/>
    <property type="match status" value="1"/>
</dbReference>
<dbReference type="SUPFAM" id="SSF54523">
    <property type="entry name" value="Pili subunits"/>
    <property type="match status" value="1"/>
</dbReference>
<gene>
    <name evidence="7" type="ORF">A2264_01725</name>
</gene>
<evidence type="ECO:0000256" key="2">
    <source>
        <dbReference type="ARBA" id="ARBA00022481"/>
    </source>
</evidence>
<evidence type="ECO:0000313" key="8">
    <source>
        <dbReference type="Proteomes" id="UP000176614"/>
    </source>
</evidence>
<evidence type="ECO:0000256" key="3">
    <source>
        <dbReference type="ARBA" id="ARBA00022692"/>
    </source>
</evidence>
<name>A0A1F4W1Y4_UNCKA</name>
<accession>A0A1F4W1Y4</accession>
<keyword evidence="3 6" id="KW-0812">Transmembrane</keyword>
<dbReference type="Gene3D" id="3.30.700.10">
    <property type="entry name" value="Glycoprotein, Type 4 Pilin"/>
    <property type="match status" value="1"/>
</dbReference>
<evidence type="ECO:0008006" key="9">
    <source>
        <dbReference type="Google" id="ProtNLM"/>
    </source>
</evidence>
<proteinExistence type="predicted"/>
<evidence type="ECO:0000256" key="4">
    <source>
        <dbReference type="ARBA" id="ARBA00022989"/>
    </source>
</evidence>
<dbReference type="PANTHER" id="PTHR30093">
    <property type="entry name" value="GENERAL SECRETION PATHWAY PROTEIN G"/>
    <property type="match status" value="1"/>
</dbReference>
<feature type="transmembrane region" description="Helical" evidence="6">
    <location>
        <begin position="12"/>
        <end position="32"/>
    </location>
</feature>
<dbReference type="EMBL" id="MEVT01000006">
    <property type="protein sequence ID" value="OGC63427.1"/>
    <property type="molecule type" value="Genomic_DNA"/>
</dbReference>
<evidence type="ECO:0000313" key="7">
    <source>
        <dbReference type="EMBL" id="OGC63427.1"/>
    </source>
</evidence>
<evidence type="ECO:0000256" key="1">
    <source>
        <dbReference type="ARBA" id="ARBA00004167"/>
    </source>
</evidence>
<dbReference type="Pfam" id="PF07963">
    <property type="entry name" value="N_methyl"/>
    <property type="match status" value="1"/>
</dbReference>
<dbReference type="InterPro" id="IPR045584">
    <property type="entry name" value="Pilin-like"/>
</dbReference>
<dbReference type="InterPro" id="IPR002416">
    <property type="entry name" value="T2SS_protein-GspH"/>
</dbReference>
<keyword evidence="4 6" id="KW-1133">Transmembrane helix</keyword>
<protein>
    <recommendedName>
        <fullName evidence="9">Type II secretion system protein GspG C-terminal domain-containing protein</fullName>
    </recommendedName>
</protein>
<reference evidence="7 8" key="1">
    <citation type="journal article" date="2016" name="Nat. Commun.">
        <title>Thousands of microbial genomes shed light on interconnected biogeochemical processes in an aquifer system.</title>
        <authorList>
            <person name="Anantharaman K."/>
            <person name="Brown C.T."/>
            <person name="Hug L.A."/>
            <person name="Sharon I."/>
            <person name="Castelle C.J."/>
            <person name="Probst A.J."/>
            <person name="Thomas B.C."/>
            <person name="Singh A."/>
            <person name="Wilkins M.J."/>
            <person name="Karaoz U."/>
            <person name="Brodie E.L."/>
            <person name="Williams K.H."/>
            <person name="Hubbard S.S."/>
            <person name="Banfield J.F."/>
        </authorList>
    </citation>
    <scope>NUCLEOTIDE SEQUENCE [LARGE SCALE GENOMIC DNA]</scope>
</reference>